<dbReference type="EMBL" id="SAUX01000009">
    <property type="protein sequence ID" value="RWR29902.1"/>
    <property type="molecule type" value="Genomic_DNA"/>
</dbReference>
<dbReference type="AlphaFoldDB" id="A0A443KB48"/>
<dbReference type="Proteomes" id="UP000285295">
    <property type="component" value="Unassembled WGS sequence"/>
</dbReference>
<dbReference type="RefSeq" id="WP_128237061.1">
    <property type="nucleotide sequence ID" value="NZ_SAUX01000009.1"/>
</dbReference>
<sequence length="118" mass="13605">MTLTIDDLKAAKAELESLQDRDSMDTSGNPEKYHTRIAGARQRVYEIEKALKSAGAIPRTEHEEMEFKLDKAFPAAKSRDIVEFEGTRFQRRFRPFTKSRSGKTVTTWDAYWTKLSES</sequence>
<gene>
    <name evidence="1" type="ORF">D2T31_08330</name>
</gene>
<evidence type="ECO:0000313" key="1">
    <source>
        <dbReference type="EMBL" id="RWR29902.1"/>
    </source>
</evidence>
<evidence type="ECO:0000313" key="2">
    <source>
        <dbReference type="Proteomes" id="UP000285295"/>
    </source>
</evidence>
<comment type="caution">
    <text evidence="1">The sequence shown here is derived from an EMBL/GenBank/DDBJ whole genome shotgun (WGS) entry which is preliminary data.</text>
</comment>
<protein>
    <submittedName>
        <fullName evidence="1">Uncharacterized protein</fullName>
    </submittedName>
</protein>
<organism evidence="1 2">
    <name type="scientific">Paenirhodobacter populi</name>
    <dbReference type="NCBI Taxonomy" id="2306993"/>
    <lineage>
        <taxon>Bacteria</taxon>
        <taxon>Pseudomonadati</taxon>
        <taxon>Pseudomonadota</taxon>
        <taxon>Alphaproteobacteria</taxon>
        <taxon>Rhodobacterales</taxon>
        <taxon>Rhodobacter group</taxon>
        <taxon>Paenirhodobacter</taxon>
    </lineage>
</organism>
<proteinExistence type="predicted"/>
<accession>A0A443KB48</accession>
<reference evidence="1 2" key="2">
    <citation type="submission" date="2019-01" db="EMBL/GenBank/DDBJ databases">
        <authorList>
            <person name="Li Y."/>
        </authorList>
    </citation>
    <scope>NUCLEOTIDE SEQUENCE [LARGE SCALE GENOMIC DNA]</scope>
    <source>
        <strain evidence="1 2">D19-10-3-21</strain>
    </source>
</reference>
<reference evidence="1 2" key="1">
    <citation type="submission" date="2019-01" db="EMBL/GenBank/DDBJ databases">
        <title>Sinorhodobacter populi sp. nov. isolated from the symptomatic bark tissue of Populus euramericana canker.</title>
        <authorList>
            <person name="Xu G."/>
        </authorList>
    </citation>
    <scope>NUCLEOTIDE SEQUENCE [LARGE SCALE GENOMIC DNA]</scope>
    <source>
        <strain evidence="1 2">D19-10-3-21</strain>
    </source>
</reference>
<dbReference type="OrthoDB" id="9155122at2"/>
<name>A0A443KB48_9RHOB</name>